<evidence type="ECO:0000256" key="4">
    <source>
        <dbReference type="SAM" id="MobiDB-lite"/>
    </source>
</evidence>
<dbReference type="CDD" id="cd13152">
    <property type="entry name" value="KOW_GPKOW_A"/>
    <property type="match status" value="1"/>
</dbReference>
<evidence type="ECO:0000259" key="5">
    <source>
        <dbReference type="PROSITE" id="PS50174"/>
    </source>
</evidence>
<keyword evidence="6" id="KW-1185">Reference proteome</keyword>
<dbReference type="InterPro" id="IPR000467">
    <property type="entry name" value="G_patch_dom"/>
</dbReference>
<dbReference type="GO" id="GO:0005681">
    <property type="term" value="C:spliceosomal complex"/>
    <property type="evidence" value="ECO:0007669"/>
    <property type="project" value="TreeGrafter"/>
</dbReference>
<dbReference type="Pfam" id="PF12656">
    <property type="entry name" value="G-patch_2"/>
    <property type="match status" value="1"/>
</dbReference>
<dbReference type="WBParaSite" id="ALUE_0002166701-mRNA-1">
    <property type="protein sequence ID" value="ALUE_0002166701-mRNA-1"/>
    <property type="gene ID" value="ALUE_0002166701"/>
</dbReference>
<dbReference type="InterPro" id="IPR045166">
    <property type="entry name" value="Spp2-like"/>
</dbReference>
<reference evidence="7" key="1">
    <citation type="submission" date="2017-02" db="UniProtKB">
        <authorList>
            <consortium name="WormBaseParasite"/>
        </authorList>
    </citation>
    <scope>IDENTIFICATION</scope>
</reference>
<evidence type="ECO:0000313" key="6">
    <source>
        <dbReference type="Proteomes" id="UP000036681"/>
    </source>
</evidence>
<dbReference type="PANTHER" id="PTHR15818:SF2">
    <property type="entry name" value="G-PATCH DOMAIN AND KOW MOTIFS-CONTAINING PROTEIN"/>
    <property type="match status" value="1"/>
</dbReference>
<dbReference type="GO" id="GO:0003676">
    <property type="term" value="F:nucleic acid binding"/>
    <property type="evidence" value="ECO:0007669"/>
    <property type="project" value="InterPro"/>
</dbReference>
<dbReference type="InterPro" id="IPR041993">
    <property type="entry name" value="GPKOW_KOW1"/>
</dbReference>
<dbReference type="GO" id="GO:0000398">
    <property type="term" value="P:mRNA splicing, via spliceosome"/>
    <property type="evidence" value="ECO:0007669"/>
    <property type="project" value="InterPro"/>
</dbReference>
<dbReference type="InterPro" id="IPR026822">
    <property type="entry name" value="Spp2/MOS2_G-patch"/>
</dbReference>
<dbReference type="PROSITE" id="PS50174">
    <property type="entry name" value="G_PATCH"/>
    <property type="match status" value="1"/>
</dbReference>
<comment type="subcellular location">
    <subcellularLocation>
        <location evidence="1">Nucleus</location>
    </subcellularLocation>
</comment>
<dbReference type="InterPro" id="IPR005824">
    <property type="entry name" value="KOW"/>
</dbReference>
<dbReference type="Proteomes" id="UP000036681">
    <property type="component" value="Unplaced"/>
</dbReference>
<name>A0A0M3ISD9_ASCLU</name>
<dbReference type="PANTHER" id="PTHR15818">
    <property type="entry name" value="G PATCH AND KOW-CONTAINING"/>
    <property type="match status" value="1"/>
</dbReference>
<evidence type="ECO:0000256" key="2">
    <source>
        <dbReference type="ARBA" id="ARBA00010966"/>
    </source>
</evidence>
<evidence type="ECO:0000256" key="1">
    <source>
        <dbReference type="ARBA" id="ARBA00004123"/>
    </source>
</evidence>
<comment type="similarity">
    <text evidence="2">Belongs to the MOS2 family.</text>
</comment>
<sequence>MNSTNTTSSLLGSGVVPSEDNAAQQINNPTKISFGVKKKEQLLRGGLNLLDQGSWHGDEELSSDVDVEPVKKPLTHFEDGAFPPDKDDLKKSADGLVIPLVKGNDWRIERLLRLKSEGKLSEEECAKLELLTAAVSPSLINVAEISERSIASEVTSAITAEDADYEQVPVESFGLAVLRGCGWKEGEGIGMTNKRVVPLKLPQRRPKGLGLGADINMGRPNGKKVSSNDGENSDVRPLKKSSYVKITGGAYRDSYGKVQSFDEDNASVIVELAIGGNFVRVSEYAVMVVSSKEYERDAKCISRYICY</sequence>
<organism evidence="6 7">
    <name type="scientific">Ascaris lumbricoides</name>
    <name type="common">Giant roundworm</name>
    <dbReference type="NCBI Taxonomy" id="6252"/>
    <lineage>
        <taxon>Eukaryota</taxon>
        <taxon>Metazoa</taxon>
        <taxon>Ecdysozoa</taxon>
        <taxon>Nematoda</taxon>
        <taxon>Chromadorea</taxon>
        <taxon>Rhabditida</taxon>
        <taxon>Spirurina</taxon>
        <taxon>Ascaridomorpha</taxon>
        <taxon>Ascaridoidea</taxon>
        <taxon>Ascarididae</taxon>
        <taxon>Ascaris</taxon>
    </lineage>
</organism>
<feature type="region of interest" description="Disordered" evidence="4">
    <location>
        <begin position="1"/>
        <end position="28"/>
    </location>
</feature>
<feature type="compositionally biased region" description="Low complexity" evidence="4">
    <location>
        <begin position="1"/>
        <end position="14"/>
    </location>
</feature>
<protein>
    <submittedName>
        <fullName evidence="7">G-patch domain-containing protein</fullName>
    </submittedName>
</protein>
<feature type="domain" description="G-patch" evidence="5">
    <location>
        <begin position="170"/>
        <end position="216"/>
    </location>
</feature>
<evidence type="ECO:0000256" key="3">
    <source>
        <dbReference type="ARBA" id="ARBA00023242"/>
    </source>
</evidence>
<dbReference type="Pfam" id="PF00467">
    <property type="entry name" value="KOW"/>
    <property type="match status" value="1"/>
</dbReference>
<accession>A0A0M3ISD9</accession>
<keyword evidence="3" id="KW-0539">Nucleus</keyword>
<evidence type="ECO:0000313" key="7">
    <source>
        <dbReference type="WBParaSite" id="ALUE_0002166701-mRNA-1"/>
    </source>
</evidence>
<dbReference type="AlphaFoldDB" id="A0A0M3ISD9"/>
<proteinExistence type="inferred from homology"/>
<dbReference type="SMART" id="SM00443">
    <property type="entry name" value="G_patch"/>
    <property type="match status" value="1"/>
</dbReference>